<dbReference type="AlphaFoldDB" id="A0A371EPZ3"/>
<protein>
    <submittedName>
        <fullName evidence="2">Uncharacterized protein</fullName>
    </submittedName>
</protein>
<comment type="caution">
    <text evidence="2">The sequence shown here is derived from an EMBL/GenBank/DDBJ whole genome shotgun (WGS) entry which is preliminary data.</text>
</comment>
<feature type="region of interest" description="Disordered" evidence="1">
    <location>
        <begin position="1"/>
        <end position="29"/>
    </location>
</feature>
<accession>A0A371EPZ3</accession>
<sequence>MVKHTFSGGALILADSDGGQPRKNQKVDCKISKKEELGEPATRGSIINLQQKALGQKAGPNHGFKKGYGGCNISIAIA</sequence>
<name>A0A371EPZ3_MUCPR</name>
<organism evidence="2 3">
    <name type="scientific">Mucuna pruriens</name>
    <name type="common">Velvet bean</name>
    <name type="synonym">Dolichos pruriens</name>
    <dbReference type="NCBI Taxonomy" id="157652"/>
    <lineage>
        <taxon>Eukaryota</taxon>
        <taxon>Viridiplantae</taxon>
        <taxon>Streptophyta</taxon>
        <taxon>Embryophyta</taxon>
        <taxon>Tracheophyta</taxon>
        <taxon>Spermatophyta</taxon>
        <taxon>Magnoliopsida</taxon>
        <taxon>eudicotyledons</taxon>
        <taxon>Gunneridae</taxon>
        <taxon>Pentapetalae</taxon>
        <taxon>rosids</taxon>
        <taxon>fabids</taxon>
        <taxon>Fabales</taxon>
        <taxon>Fabaceae</taxon>
        <taxon>Papilionoideae</taxon>
        <taxon>50 kb inversion clade</taxon>
        <taxon>NPAAA clade</taxon>
        <taxon>indigoferoid/millettioid clade</taxon>
        <taxon>Phaseoleae</taxon>
        <taxon>Mucuna</taxon>
    </lineage>
</organism>
<keyword evidence="3" id="KW-1185">Reference proteome</keyword>
<dbReference type="EMBL" id="QJKJ01012678">
    <property type="protein sequence ID" value="RDX68113.1"/>
    <property type="molecule type" value="Genomic_DNA"/>
</dbReference>
<reference evidence="2" key="1">
    <citation type="submission" date="2018-05" db="EMBL/GenBank/DDBJ databases">
        <title>Draft genome of Mucuna pruriens seed.</title>
        <authorList>
            <person name="Nnadi N.E."/>
            <person name="Vos R."/>
            <person name="Hasami M.H."/>
            <person name="Devisetty U.K."/>
            <person name="Aguiy J.C."/>
        </authorList>
    </citation>
    <scope>NUCLEOTIDE SEQUENCE [LARGE SCALE GENOMIC DNA]</scope>
    <source>
        <strain evidence="2">JCA_2017</strain>
    </source>
</reference>
<dbReference type="Proteomes" id="UP000257109">
    <property type="component" value="Unassembled WGS sequence"/>
</dbReference>
<evidence type="ECO:0000256" key="1">
    <source>
        <dbReference type="SAM" id="MobiDB-lite"/>
    </source>
</evidence>
<evidence type="ECO:0000313" key="2">
    <source>
        <dbReference type="EMBL" id="RDX68113.1"/>
    </source>
</evidence>
<evidence type="ECO:0000313" key="3">
    <source>
        <dbReference type="Proteomes" id="UP000257109"/>
    </source>
</evidence>
<gene>
    <name evidence="2" type="ORF">CR513_52932</name>
</gene>
<proteinExistence type="predicted"/>
<feature type="non-terminal residue" evidence="2">
    <location>
        <position position="1"/>
    </location>
</feature>